<organism evidence="3 4">
    <name type="scientific">Halobacterium jilantaiense</name>
    <dbReference type="NCBI Taxonomy" id="355548"/>
    <lineage>
        <taxon>Archaea</taxon>
        <taxon>Methanobacteriati</taxon>
        <taxon>Methanobacteriota</taxon>
        <taxon>Stenosarchaea group</taxon>
        <taxon>Halobacteria</taxon>
        <taxon>Halobacteriales</taxon>
        <taxon>Halobacteriaceae</taxon>
        <taxon>Halobacterium</taxon>
    </lineage>
</organism>
<name>A0A1I0QSZ1_9EURY</name>
<sequence>MSQQSGAPDPADDADRPDLSDLFDELEDLDDHVDSEEARTQLREAKEVATGMRSDGTFGQVIYGFDRTDAAEAALGSLLFGIPMAVEGGTNEAGAFVAQSPWLLAALAVATVAIVHSVLYVAAFQDVRVADPLLGFVPRRLAGVLAVSLGTAAVLLTSWGRLAGDDPVVALGTVLVAWVPMAIGAALGDILPGS</sequence>
<keyword evidence="2" id="KW-0472">Membrane</keyword>
<proteinExistence type="predicted"/>
<dbReference type="AlphaFoldDB" id="A0A1I0QSZ1"/>
<evidence type="ECO:0000256" key="2">
    <source>
        <dbReference type="SAM" id="Phobius"/>
    </source>
</evidence>
<reference evidence="3 4" key="1">
    <citation type="submission" date="2016-10" db="EMBL/GenBank/DDBJ databases">
        <authorList>
            <person name="de Groot N.N."/>
        </authorList>
    </citation>
    <scope>NUCLEOTIDE SEQUENCE [LARGE SCALE GENOMIC DNA]</scope>
    <source>
        <strain evidence="3 4">CGMCC 1.5337</strain>
    </source>
</reference>
<feature type="compositionally biased region" description="Acidic residues" evidence="1">
    <location>
        <begin position="21"/>
        <end position="34"/>
    </location>
</feature>
<feature type="transmembrane region" description="Helical" evidence="2">
    <location>
        <begin position="141"/>
        <end position="162"/>
    </location>
</feature>
<gene>
    <name evidence="3" type="ORF">SAMN04487945_2955</name>
</gene>
<feature type="transmembrane region" description="Helical" evidence="2">
    <location>
        <begin position="168"/>
        <end position="191"/>
    </location>
</feature>
<evidence type="ECO:0000313" key="4">
    <source>
        <dbReference type="Proteomes" id="UP000198518"/>
    </source>
</evidence>
<keyword evidence="2" id="KW-0812">Transmembrane</keyword>
<keyword evidence="2" id="KW-1133">Transmembrane helix</keyword>
<evidence type="ECO:0000256" key="1">
    <source>
        <dbReference type="SAM" id="MobiDB-lite"/>
    </source>
</evidence>
<keyword evidence="4" id="KW-1185">Reference proteome</keyword>
<evidence type="ECO:0000313" key="3">
    <source>
        <dbReference type="EMBL" id="SEW30740.1"/>
    </source>
</evidence>
<accession>A0A1I0QSZ1</accession>
<protein>
    <submittedName>
        <fullName evidence="3">Putative integral membrane protein</fullName>
    </submittedName>
</protein>
<dbReference type="STRING" id="355548.SAMN04487945_2955"/>
<dbReference type="RefSeq" id="WP_089670229.1">
    <property type="nucleotide sequence ID" value="NZ_FOJA01000001.1"/>
</dbReference>
<dbReference type="EMBL" id="FOJA01000001">
    <property type="protein sequence ID" value="SEW30740.1"/>
    <property type="molecule type" value="Genomic_DNA"/>
</dbReference>
<feature type="region of interest" description="Disordered" evidence="1">
    <location>
        <begin position="1"/>
        <end position="38"/>
    </location>
</feature>
<dbReference type="Proteomes" id="UP000198518">
    <property type="component" value="Unassembled WGS sequence"/>
</dbReference>
<feature type="transmembrane region" description="Helical" evidence="2">
    <location>
        <begin position="102"/>
        <end position="121"/>
    </location>
</feature>
<dbReference type="OrthoDB" id="328136at2157"/>